<proteinExistence type="predicted"/>
<protein>
    <submittedName>
        <fullName evidence="1">DUF1015 family protein</fullName>
    </submittedName>
</protein>
<dbReference type="KEGG" id="sace:GIY23_11725"/>
<keyword evidence="2" id="KW-1185">Reference proteome</keyword>
<name>A0A5Q3QF07_9PSEU</name>
<sequence>MRFTLRRRKRVADAVGDLPRARTSPEQLGHAGVEIQSFRGWHIAPNRVQDLTARYATPWNQHAAPGENSAAETANVLRAWQRSGTLVPDREPAMYVYQQTGPRGAQRGLLTAAHLDSRILPHETVRPERVEGITNLMRIGRCNLDPLLLGYSGGRRTTVTLSAVVREQRPIVDVLASDGQRHGLWRLDDRAAQLEIASELRSLSAFLADGHHRRLAARQYRRELYAAGYGPGPWDSVSALLVDVRQSPLTLGPVHRVLPYVDSRTALSRAARWFHVAQLTGPITHWVRALHESVPYGPAYLVVTPREVFLLTEPDPALREAALGHVAGPLRSMHATILDNAVMRSLWDVDDAEVDYEPSATRAVRQVREQGGVAVLLAAPGQTEIHRASSAGLQLPHRTAAFGPKPHPAMLLRTIER</sequence>
<organism evidence="1 2">
    <name type="scientific">Allosaccharopolyspora coralli</name>
    <dbReference type="NCBI Taxonomy" id="2665642"/>
    <lineage>
        <taxon>Bacteria</taxon>
        <taxon>Bacillati</taxon>
        <taxon>Actinomycetota</taxon>
        <taxon>Actinomycetes</taxon>
        <taxon>Pseudonocardiales</taxon>
        <taxon>Pseudonocardiaceae</taxon>
        <taxon>Allosaccharopolyspora</taxon>
    </lineage>
</organism>
<dbReference type="RefSeq" id="WP_154076688.1">
    <property type="nucleotide sequence ID" value="NZ_CP045929.1"/>
</dbReference>
<accession>A0A5Q3QF07</accession>
<gene>
    <name evidence="1" type="ORF">GIY23_11725</name>
</gene>
<dbReference type="Pfam" id="PF06245">
    <property type="entry name" value="DUF1015"/>
    <property type="match status" value="1"/>
</dbReference>
<reference evidence="2" key="1">
    <citation type="submission" date="2019-11" db="EMBL/GenBank/DDBJ databases">
        <title>The complete genome sequence of Saccharopolyspora sp. E2A.</title>
        <authorList>
            <person name="Zhang G."/>
        </authorList>
    </citation>
    <scope>NUCLEOTIDE SEQUENCE [LARGE SCALE GENOMIC DNA]</scope>
    <source>
        <strain evidence="2">E2A</strain>
    </source>
</reference>
<dbReference type="EMBL" id="CP045929">
    <property type="protein sequence ID" value="QGK70105.1"/>
    <property type="molecule type" value="Genomic_DNA"/>
</dbReference>
<dbReference type="InterPro" id="IPR008323">
    <property type="entry name" value="UCP033563"/>
</dbReference>
<evidence type="ECO:0000313" key="2">
    <source>
        <dbReference type="Proteomes" id="UP000371041"/>
    </source>
</evidence>
<dbReference type="PANTHER" id="PTHR36454:SF1">
    <property type="entry name" value="DUF1015 DOMAIN-CONTAINING PROTEIN"/>
    <property type="match status" value="1"/>
</dbReference>
<evidence type="ECO:0000313" key="1">
    <source>
        <dbReference type="EMBL" id="QGK70105.1"/>
    </source>
</evidence>
<dbReference type="PANTHER" id="PTHR36454">
    <property type="entry name" value="LMO2823 PROTEIN"/>
    <property type="match status" value="1"/>
</dbReference>
<dbReference type="Proteomes" id="UP000371041">
    <property type="component" value="Chromosome"/>
</dbReference>
<dbReference type="AlphaFoldDB" id="A0A5Q3QF07"/>